<evidence type="ECO:0000313" key="2">
    <source>
        <dbReference type="Proteomes" id="UP001222275"/>
    </source>
</evidence>
<dbReference type="SMART" id="SM01322">
    <property type="entry name" value="YaeQ"/>
    <property type="match status" value="1"/>
</dbReference>
<dbReference type="PANTHER" id="PTHR38784:SF1">
    <property type="entry name" value="SUCROSE PHOSPHORYLASE"/>
    <property type="match status" value="1"/>
</dbReference>
<proteinExistence type="predicted"/>
<dbReference type="Pfam" id="PF07152">
    <property type="entry name" value="YaeQ"/>
    <property type="match status" value="1"/>
</dbReference>
<dbReference type="EMBL" id="CP102381">
    <property type="protein sequence ID" value="WEJ63611.1"/>
    <property type="molecule type" value="Genomic_DNA"/>
</dbReference>
<dbReference type="Gene3D" id="3.10.640.10">
    <property type="entry name" value="Restriction endonuclease-like alpha-beta roll domain"/>
    <property type="match status" value="1"/>
</dbReference>
<keyword evidence="2" id="KW-1185">Reference proteome</keyword>
<protein>
    <submittedName>
        <fullName evidence="1">YaeQ family protein</fullName>
    </submittedName>
</protein>
<name>A0ABY8CC92_9GAMM</name>
<dbReference type="Proteomes" id="UP001222275">
    <property type="component" value="Chromosome"/>
</dbReference>
<gene>
    <name evidence="1" type="ORF">NR989_04985</name>
</gene>
<accession>A0ABY8CC92</accession>
<organism evidence="1 2">
    <name type="scientific">Thiomicrorhabdus lithotrophica</name>
    <dbReference type="NCBI Taxonomy" id="2949997"/>
    <lineage>
        <taxon>Bacteria</taxon>
        <taxon>Pseudomonadati</taxon>
        <taxon>Pseudomonadota</taxon>
        <taxon>Gammaproteobacteria</taxon>
        <taxon>Thiotrichales</taxon>
        <taxon>Piscirickettsiaceae</taxon>
        <taxon>Thiomicrorhabdus</taxon>
    </lineage>
</organism>
<sequence>MALKPTIYKFRTSLSDMNRDVYDTFNLTVAMHPSENLERMMARVLAYCLNSQEFLDFTKGLSAIEEPDIWVRTLDDQLMLWIDIGEPAYDRVKKATRLARAVKVYSFNTKADVWWEQGKAKFSELNASFYRFDNQSIQNLAGLVERTTEMSVTVTGDSAYVTTEKGDCEVFWEAFQTIE</sequence>
<dbReference type="InterPro" id="IPR038590">
    <property type="entry name" value="YaeQ_sf"/>
</dbReference>
<dbReference type="InterPro" id="IPR009822">
    <property type="entry name" value="YaeQ"/>
</dbReference>
<dbReference type="SUPFAM" id="SSF52980">
    <property type="entry name" value="Restriction endonuclease-like"/>
    <property type="match status" value="1"/>
</dbReference>
<reference evidence="1 2" key="1">
    <citation type="submission" date="2022-06" db="EMBL/GenBank/DDBJ databases">
        <title>Thiomicrohabdus sp. nov, an obligately chemolithoautotrophic, sulfur-oxidizing bacterium isolated from beach of Guanyin Mountain. Amoy.</title>
        <authorList>
            <person name="Zhu H."/>
        </authorList>
    </citation>
    <scope>NUCLEOTIDE SEQUENCE [LARGE SCALE GENOMIC DNA]</scope>
    <source>
        <strain evidence="1 2">XGS-01</strain>
    </source>
</reference>
<dbReference type="RefSeq" id="WP_275595868.1">
    <property type="nucleotide sequence ID" value="NZ_CP102381.1"/>
</dbReference>
<dbReference type="InterPro" id="IPR011335">
    <property type="entry name" value="Restrct_endonuc-II-like"/>
</dbReference>
<dbReference type="PIRSF" id="PIRSF011484">
    <property type="entry name" value="YaeQ"/>
    <property type="match status" value="1"/>
</dbReference>
<dbReference type="PANTHER" id="PTHR38784">
    <property type="entry name" value="SUCROSE PHOSPHORYLASE"/>
    <property type="match status" value="1"/>
</dbReference>
<evidence type="ECO:0000313" key="1">
    <source>
        <dbReference type="EMBL" id="WEJ63611.1"/>
    </source>
</evidence>